<keyword evidence="3" id="KW-1185">Reference proteome</keyword>
<dbReference type="Gramene" id="evm.model.05.586">
    <property type="protein sequence ID" value="cds.evm.model.05.586"/>
    <property type="gene ID" value="evm.TU.05.586"/>
</dbReference>
<evidence type="ECO:0000313" key="3">
    <source>
        <dbReference type="Proteomes" id="UP000596661"/>
    </source>
</evidence>
<keyword evidence="1" id="KW-0472">Membrane</keyword>
<organism evidence="2 3">
    <name type="scientific">Cannabis sativa</name>
    <name type="common">Hemp</name>
    <name type="synonym">Marijuana</name>
    <dbReference type="NCBI Taxonomy" id="3483"/>
    <lineage>
        <taxon>Eukaryota</taxon>
        <taxon>Viridiplantae</taxon>
        <taxon>Streptophyta</taxon>
        <taxon>Embryophyta</taxon>
        <taxon>Tracheophyta</taxon>
        <taxon>Spermatophyta</taxon>
        <taxon>Magnoliopsida</taxon>
        <taxon>eudicotyledons</taxon>
        <taxon>Gunneridae</taxon>
        <taxon>Pentapetalae</taxon>
        <taxon>rosids</taxon>
        <taxon>fabids</taxon>
        <taxon>Rosales</taxon>
        <taxon>Cannabaceae</taxon>
        <taxon>Cannabis</taxon>
    </lineage>
</organism>
<dbReference type="AlphaFoldDB" id="A0A803PR07"/>
<reference evidence="2" key="1">
    <citation type="submission" date="2018-11" db="EMBL/GenBank/DDBJ databases">
        <authorList>
            <person name="Grassa J C."/>
        </authorList>
    </citation>
    <scope>NUCLEOTIDE SEQUENCE [LARGE SCALE GENOMIC DNA]</scope>
</reference>
<name>A0A803PR07_CANSA</name>
<reference evidence="2" key="2">
    <citation type="submission" date="2021-03" db="UniProtKB">
        <authorList>
            <consortium name="EnsemblPlants"/>
        </authorList>
    </citation>
    <scope>IDENTIFICATION</scope>
</reference>
<sequence>MTVGGAMFMTMYNGPMLNLPWAHPTIHHDSTQDTDNEASVKGAVMIASGCVTWSVFIILQAMTLASYPADAKPFGFC</sequence>
<keyword evidence="1" id="KW-0812">Transmembrane</keyword>
<proteinExistence type="predicted"/>
<dbReference type="EMBL" id="UZAU01000433">
    <property type="status" value="NOT_ANNOTATED_CDS"/>
    <property type="molecule type" value="Genomic_DNA"/>
</dbReference>
<protein>
    <submittedName>
        <fullName evidence="2">Uncharacterized protein</fullName>
    </submittedName>
</protein>
<evidence type="ECO:0000256" key="1">
    <source>
        <dbReference type="SAM" id="Phobius"/>
    </source>
</evidence>
<feature type="transmembrane region" description="Helical" evidence="1">
    <location>
        <begin position="43"/>
        <end position="65"/>
    </location>
</feature>
<dbReference type="OMA" id="WAHPTIH"/>
<keyword evidence="1" id="KW-1133">Transmembrane helix</keyword>
<evidence type="ECO:0000313" key="2">
    <source>
        <dbReference type="EnsemblPlants" id="cds.evm.model.05.586"/>
    </source>
</evidence>
<dbReference type="EnsemblPlants" id="evm.model.05.586">
    <property type="protein sequence ID" value="cds.evm.model.05.586"/>
    <property type="gene ID" value="evm.TU.05.586"/>
</dbReference>
<dbReference type="Proteomes" id="UP000596661">
    <property type="component" value="Chromosome 5"/>
</dbReference>
<accession>A0A803PR07</accession>